<evidence type="ECO:0000259" key="4">
    <source>
        <dbReference type="Pfam" id="PF00108"/>
    </source>
</evidence>
<proteinExistence type="inferred from homology"/>
<dbReference type="PROSITE" id="PS00098">
    <property type="entry name" value="THIOLASE_1"/>
    <property type="match status" value="1"/>
</dbReference>
<dbReference type="PANTHER" id="PTHR18919">
    <property type="entry name" value="ACETYL-COA C-ACYLTRANSFERASE"/>
    <property type="match status" value="1"/>
</dbReference>
<name>A0A090QLN5_9GAMM</name>
<gene>
    <name evidence="5" type="ORF">JCM19237_5632</name>
</gene>
<dbReference type="AlphaFoldDB" id="A0A090QLN5"/>
<dbReference type="InterPro" id="IPR020615">
    <property type="entry name" value="Thiolase_acyl_enz_int_AS"/>
</dbReference>
<comment type="caution">
    <text evidence="5">The sequence shown here is derived from an EMBL/GenBank/DDBJ whole genome shotgun (WGS) entry which is preliminary data.</text>
</comment>
<evidence type="ECO:0000256" key="1">
    <source>
        <dbReference type="ARBA" id="ARBA00010982"/>
    </source>
</evidence>
<dbReference type="InterPro" id="IPR016039">
    <property type="entry name" value="Thiolase-like"/>
</dbReference>
<dbReference type="EC" id="2.3.1.16" evidence="5"/>
<evidence type="ECO:0000256" key="3">
    <source>
        <dbReference type="ARBA" id="ARBA00023315"/>
    </source>
</evidence>
<dbReference type="InterPro" id="IPR020616">
    <property type="entry name" value="Thiolase_N"/>
</dbReference>
<accession>A0A090QLN5</accession>
<organism evidence="5 6">
    <name type="scientific">Photobacterium aphoticum</name>
    <dbReference type="NCBI Taxonomy" id="754436"/>
    <lineage>
        <taxon>Bacteria</taxon>
        <taxon>Pseudomonadati</taxon>
        <taxon>Pseudomonadota</taxon>
        <taxon>Gammaproteobacteria</taxon>
        <taxon>Vibrionales</taxon>
        <taxon>Vibrionaceae</taxon>
        <taxon>Photobacterium</taxon>
    </lineage>
</organism>
<keyword evidence="3 5" id="KW-0012">Acyltransferase</keyword>
<dbReference type="GO" id="GO:0003985">
    <property type="term" value="F:acetyl-CoA C-acetyltransferase activity"/>
    <property type="evidence" value="ECO:0007669"/>
    <property type="project" value="UniProtKB-EC"/>
</dbReference>
<sequence>MESVYIVAAKRTPIGNFNGALAPVSAPQLGATAIKAALNQCELSPDLIDEVIAGNVLSAGIGMGPGRQAAILAGIPETVPAYTLNMICGSGMKTVMDAVSHIRAGEATSLWRAGWKACLRHLSFPLTNCVKA</sequence>
<dbReference type="EC" id="2.3.1.9" evidence="5"/>
<protein>
    <submittedName>
        <fullName evidence="5">3-ketoacyl-CoA thiolase</fullName>
        <ecNumber evidence="5">2.3.1.16</ecNumber>
        <ecNumber evidence="5">2.3.1.9</ecNumber>
    </submittedName>
</protein>
<keyword evidence="2 5" id="KW-0808">Transferase</keyword>
<dbReference type="PANTHER" id="PTHR18919:SF164">
    <property type="entry name" value="ACETYL-COA ACETYLTRANSFERASE"/>
    <property type="match status" value="1"/>
</dbReference>
<dbReference type="EMBL" id="BBMN01000001">
    <property type="protein sequence ID" value="GAL02739.1"/>
    <property type="molecule type" value="Genomic_DNA"/>
</dbReference>
<dbReference type="Pfam" id="PF00108">
    <property type="entry name" value="Thiolase_N"/>
    <property type="match status" value="1"/>
</dbReference>
<dbReference type="STRING" id="754436.JCM19237_5632"/>
<evidence type="ECO:0000256" key="2">
    <source>
        <dbReference type="ARBA" id="ARBA00022679"/>
    </source>
</evidence>
<dbReference type="SUPFAM" id="SSF53901">
    <property type="entry name" value="Thiolase-like"/>
    <property type="match status" value="1"/>
</dbReference>
<dbReference type="Gene3D" id="3.40.47.10">
    <property type="match status" value="1"/>
</dbReference>
<evidence type="ECO:0000313" key="6">
    <source>
        <dbReference type="Proteomes" id="UP000029227"/>
    </source>
</evidence>
<dbReference type="eggNOG" id="COG0183">
    <property type="taxonomic scope" value="Bacteria"/>
</dbReference>
<comment type="similarity">
    <text evidence="1">Belongs to the thiolase-like superfamily. Thiolase family.</text>
</comment>
<reference evidence="5 6" key="1">
    <citation type="journal article" date="2014" name="Genome Announc.">
        <title>Draft Genome Sequences of Two Vibrionaceae Species, Vibrio ponticus C121 and Photobacterium aphoticum C119, Isolated as Coral Reef Microbiota.</title>
        <authorList>
            <person name="Al-saari N."/>
            <person name="Meirelles P.M."/>
            <person name="Mino S."/>
            <person name="Suda W."/>
            <person name="Oshima K."/>
            <person name="Hattori M."/>
            <person name="Ohkuma M."/>
            <person name="Thompson F.L."/>
            <person name="Gomez-Gil B."/>
            <person name="Sawabe T."/>
            <person name="Sawabe T."/>
        </authorList>
    </citation>
    <scope>NUCLEOTIDE SEQUENCE [LARGE SCALE GENOMIC DNA]</scope>
    <source>
        <strain evidence="5 6">JCM 19237</strain>
    </source>
</reference>
<feature type="domain" description="Thiolase N-terminal" evidence="4">
    <location>
        <begin position="4"/>
        <end position="108"/>
    </location>
</feature>
<dbReference type="Proteomes" id="UP000029227">
    <property type="component" value="Unassembled WGS sequence"/>
</dbReference>
<evidence type="ECO:0000313" key="5">
    <source>
        <dbReference type="EMBL" id="GAL02739.1"/>
    </source>
</evidence>